<evidence type="ECO:0000313" key="8">
    <source>
        <dbReference type="EMBL" id="RRC96396.1"/>
    </source>
</evidence>
<feature type="chain" id="PRO_5018190811" evidence="6">
    <location>
        <begin position="32"/>
        <end position="530"/>
    </location>
</feature>
<dbReference type="PROSITE" id="PS51257">
    <property type="entry name" value="PROKAR_LIPOPROTEIN"/>
    <property type="match status" value="1"/>
</dbReference>
<dbReference type="AlphaFoldDB" id="A0A3P1SHA4"/>
<dbReference type="Gene3D" id="3.10.105.10">
    <property type="entry name" value="Dipeptide-binding Protein, Domain 3"/>
    <property type="match status" value="1"/>
</dbReference>
<dbReference type="GO" id="GO:0043190">
    <property type="term" value="C:ATP-binding cassette (ABC) transporter complex"/>
    <property type="evidence" value="ECO:0007669"/>
    <property type="project" value="InterPro"/>
</dbReference>
<dbReference type="GO" id="GO:0015833">
    <property type="term" value="P:peptide transport"/>
    <property type="evidence" value="ECO:0007669"/>
    <property type="project" value="TreeGrafter"/>
</dbReference>
<organism evidence="8 9">
    <name type="scientific">Schaalia canis</name>
    <dbReference type="NCBI Taxonomy" id="100469"/>
    <lineage>
        <taxon>Bacteria</taxon>
        <taxon>Bacillati</taxon>
        <taxon>Actinomycetota</taxon>
        <taxon>Actinomycetes</taxon>
        <taxon>Actinomycetales</taxon>
        <taxon>Actinomycetaceae</taxon>
        <taxon>Schaalia</taxon>
    </lineage>
</organism>
<dbReference type="GO" id="GO:1904680">
    <property type="term" value="F:peptide transmembrane transporter activity"/>
    <property type="evidence" value="ECO:0007669"/>
    <property type="project" value="TreeGrafter"/>
</dbReference>
<proteinExistence type="inferred from homology"/>
<evidence type="ECO:0000256" key="1">
    <source>
        <dbReference type="ARBA" id="ARBA00004196"/>
    </source>
</evidence>
<dbReference type="OrthoDB" id="5243526at2"/>
<dbReference type="InterPro" id="IPR000914">
    <property type="entry name" value="SBP_5_dom"/>
</dbReference>
<evidence type="ECO:0000313" key="9">
    <source>
        <dbReference type="Proteomes" id="UP000280444"/>
    </source>
</evidence>
<name>A0A3P1SHA4_9ACTO</name>
<dbReference type="EMBL" id="RQZF01000001">
    <property type="protein sequence ID" value="RRC96396.1"/>
    <property type="molecule type" value="Genomic_DNA"/>
</dbReference>
<gene>
    <name evidence="8" type="ORF">EII11_01775</name>
</gene>
<dbReference type="CDD" id="cd00995">
    <property type="entry name" value="PBP2_NikA_DppA_OppA_like"/>
    <property type="match status" value="1"/>
</dbReference>
<dbReference type="InterPro" id="IPR030678">
    <property type="entry name" value="Peptide/Ni-bd"/>
</dbReference>
<dbReference type="GO" id="GO:0042597">
    <property type="term" value="C:periplasmic space"/>
    <property type="evidence" value="ECO:0007669"/>
    <property type="project" value="UniProtKB-ARBA"/>
</dbReference>
<dbReference type="PANTHER" id="PTHR30290:SF10">
    <property type="entry name" value="PERIPLASMIC OLIGOPEPTIDE-BINDING PROTEIN-RELATED"/>
    <property type="match status" value="1"/>
</dbReference>
<dbReference type="GO" id="GO:0030313">
    <property type="term" value="C:cell envelope"/>
    <property type="evidence" value="ECO:0007669"/>
    <property type="project" value="UniProtKB-SubCell"/>
</dbReference>
<feature type="compositionally biased region" description="Low complexity" evidence="5">
    <location>
        <begin position="30"/>
        <end position="47"/>
    </location>
</feature>
<evidence type="ECO:0000256" key="5">
    <source>
        <dbReference type="SAM" id="MobiDB-lite"/>
    </source>
</evidence>
<accession>A0A3P1SHA4</accession>
<evidence type="ECO:0000259" key="7">
    <source>
        <dbReference type="Pfam" id="PF00496"/>
    </source>
</evidence>
<comment type="similarity">
    <text evidence="2">Belongs to the bacterial solute-binding protein 5 family.</text>
</comment>
<dbReference type="Proteomes" id="UP000280444">
    <property type="component" value="Unassembled WGS sequence"/>
</dbReference>
<keyword evidence="4 6" id="KW-0732">Signal</keyword>
<keyword evidence="9" id="KW-1185">Reference proteome</keyword>
<comment type="subcellular location">
    <subcellularLocation>
        <location evidence="1">Cell envelope</location>
    </subcellularLocation>
</comment>
<dbReference type="InterPro" id="IPR039424">
    <property type="entry name" value="SBP_5"/>
</dbReference>
<evidence type="ECO:0000256" key="2">
    <source>
        <dbReference type="ARBA" id="ARBA00005695"/>
    </source>
</evidence>
<dbReference type="Pfam" id="PF00496">
    <property type="entry name" value="SBP_bac_5"/>
    <property type="match status" value="1"/>
</dbReference>
<dbReference type="RefSeq" id="WP_124867940.1">
    <property type="nucleotide sequence ID" value="NZ_RQZF01000001.1"/>
</dbReference>
<reference evidence="8 9" key="1">
    <citation type="submission" date="2018-11" db="EMBL/GenBank/DDBJ databases">
        <title>Genomes From Bacteria Associated with the Canine Oral Cavity: a Test Case for Automated Genome-Based Taxonomic Assignment.</title>
        <authorList>
            <person name="Coil D.A."/>
            <person name="Jospin G."/>
            <person name="Darling A.E."/>
            <person name="Wallis C."/>
            <person name="Davis I.J."/>
            <person name="Harris S."/>
            <person name="Eisen J.A."/>
            <person name="Holcombe L.J."/>
            <person name="O'Flynn C."/>
        </authorList>
    </citation>
    <scope>NUCLEOTIDE SEQUENCE [LARGE SCALE GENOMIC DNA]</scope>
    <source>
        <strain evidence="8 9">OH770</strain>
    </source>
</reference>
<dbReference type="Gene3D" id="3.40.190.10">
    <property type="entry name" value="Periplasmic binding protein-like II"/>
    <property type="match status" value="1"/>
</dbReference>
<evidence type="ECO:0000256" key="4">
    <source>
        <dbReference type="ARBA" id="ARBA00022729"/>
    </source>
</evidence>
<dbReference type="PIRSF" id="PIRSF002741">
    <property type="entry name" value="MppA"/>
    <property type="match status" value="1"/>
</dbReference>
<feature type="signal peptide" evidence="6">
    <location>
        <begin position="1"/>
        <end position="31"/>
    </location>
</feature>
<evidence type="ECO:0000256" key="3">
    <source>
        <dbReference type="ARBA" id="ARBA00022448"/>
    </source>
</evidence>
<evidence type="ECO:0000256" key="6">
    <source>
        <dbReference type="SAM" id="SignalP"/>
    </source>
</evidence>
<dbReference type="SUPFAM" id="SSF53850">
    <property type="entry name" value="Periplasmic binding protein-like II"/>
    <property type="match status" value="1"/>
</dbReference>
<keyword evidence="3" id="KW-0813">Transport</keyword>
<feature type="region of interest" description="Disordered" evidence="5">
    <location>
        <begin position="28"/>
        <end position="47"/>
    </location>
</feature>
<protein>
    <submittedName>
        <fullName evidence="8">ABC transporter substrate-binding protein</fullName>
    </submittedName>
</protein>
<comment type="caution">
    <text evidence="8">The sequence shown here is derived from an EMBL/GenBank/DDBJ whole genome shotgun (WGS) entry which is preliminary data.</text>
</comment>
<feature type="domain" description="Solute-binding protein family 5" evidence="7">
    <location>
        <begin position="95"/>
        <end position="441"/>
    </location>
</feature>
<dbReference type="PANTHER" id="PTHR30290">
    <property type="entry name" value="PERIPLASMIC BINDING COMPONENT OF ABC TRANSPORTER"/>
    <property type="match status" value="1"/>
</dbReference>
<sequence>MRSTRSKFTGLIALTAAAALGLSACGGGTPAAEKPASGEAEAPAAAAGPVGEITAGVAYETTNYHPSNTTSALAMGTNWHVVEGLYEMNMATGEVYAALAAGDPTKVSDTEYEVTLREGAKFSDGKDVTVEDVVKSFERTMAEGNLYAGFLGFVDAVKAKDDKTVTVTLKQPFTLVKERLAVAKVVPAAASDDDLTKMPVGSGPYKYEKITESELSAVPNEHYNGPRPATVERLKWSVLKDDTARTTAAQDGSIDIMESVPADNIALLEGAGWTVDKVPGFNLPFMLFNTNKAPFNNAKVRQAFLYAVDVDKLIANNMSGEATAATSFLPKAHPNYKEAEVQYPHDVEKAKALLAEAGVADLSITLLTTDHTWIANLAPQIKNDLEAAGVKVNLQSMASSALYKDNLDIEEPTFDVAVAPGDPSVFGSDPALLMNWWYGPGKWTDYRTFWAKGDNAKFTELQNIINEAVTLEGADQQKKWDEAQDFISREVPLYPLFHRNIITAYNGEKVNGFTPIATTGLSLLDATVKQ</sequence>